<evidence type="ECO:0000313" key="1">
    <source>
        <dbReference type="EMBL" id="WWQ67468.1"/>
    </source>
</evidence>
<proteinExistence type="predicted"/>
<dbReference type="Proteomes" id="UP001432251">
    <property type="component" value="Chromosome"/>
</dbReference>
<dbReference type="EMBL" id="CP146022">
    <property type="protein sequence ID" value="WWQ67468.1"/>
    <property type="molecule type" value="Genomic_DNA"/>
</dbReference>
<organism evidence="1 2">
    <name type="scientific">Streptomyces citrinus</name>
    <dbReference type="NCBI Taxonomy" id="3118173"/>
    <lineage>
        <taxon>Bacteria</taxon>
        <taxon>Bacillati</taxon>
        <taxon>Actinomycetota</taxon>
        <taxon>Actinomycetes</taxon>
        <taxon>Kitasatosporales</taxon>
        <taxon>Streptomycetaceae</taxon>
        <taxon>Streptomyces</taxon>
    </lineage>
</organism>
<sequence length="309" mass="32234">MTTVTEPSRTDLARQLAIRTAAGASQVPTRLVEPPAALRPWISDVGVTVPTAEGPRSAAHMPDAAVRLVLRTRPGGGSDVMVVGPRTRAVYSTGKRLPLCLDLRIRPGAARPLLGVPAREVVGRTVPLAELPGPLTGGMSRALGDLGGDATEDEVLAALARLLPGAFASPAPVDRSRGALLRAAVDALSAHPDRPRRATVTEVARELAVSERQLRNLFTDGIGVSPKHFARIERARQLLAGAVEREPAQVPWAGLAQATGYYDQSHMAAEFRALFGVAPTAFVSGRLPAATPCTAGSALDATSRAVNGS</sequence>
<gene>
    <name evidence="1" type="ORF">V2W30_31830</name>
</gene>
<evidence type="ECO:0000313" key="2">
    <source>
        <dbReference type="Proteomes" id="UP001432251"/>
    </source>
</evidence>
<reference evidence="1" key="1">
    <citation type="journal article" date="2025" name="Int. J. Syst. Evol. Microbiol.">
        <title>Streptomyces citrinus sp. nov., with yellow diffusible pigment.</title>
        <authorList>
            <person name="He Y."/>
            <person name="Yang E."/>
            <person name="Xu J."/>
            <person name="Sun Y."/>
            <person name="Sun L."/>
        </authorList>
    </citation>
    <scope>NUCLEOTIDE SEQUENCE</scope>
    <source>
        <strain evidence="1">Q6</strain>
    </source>
</reference>
<protein>
    <submittedName>
        <fullName evidence="1">AraC family transcriptional regulator</fullName>
    </submittedName>
</protein>
<name>A0ACD5ANU9_9ACTN</name>
<keyword evidence="2" id="KW-1185">Reference proteome</keyword>
<accession>A0ACD5ANU9</accession>